<feature type="signal peptide" evidence="1">
    <location>
        <begin position="1"/>
        <end position="25"/>
    </location>
</feature>
<keyword evidence="1" id="KW-0732">Signal</keyword>
<dbReference type="EMBL" id="JQGJ01000006">
    <property type="protein sequence ID" value="KHK64427.1"/>
    <property type="molecule type" value="Genomic_DNA"/>
</dbReference>
<dbReference type="RefSeq" id="WP_039591455.1">
    <property type="nucleotide sequence ID" value="NZ_CP142104.1"/>
</dbReference>
<accession>A0A0B1Z4T6</accession>
<dbReference type="OrthoDB" id="6764591at2"/>
<evidence type="ECO:0000256" key="1">
    <source>
        <dbReference type="SAM" id="SignalP"/>
    </source>
</evidence>
<name>A0A0B1Z4T6_9PSED</name>
<evidence type="ECO:0000313" key="3">
    <source>
        <dbReference type="Proteomes" id="UP000030949"/>
    </source>
</evidence>
<organism evidence="2 3">
    <name type="scientific">Pseudomonas frederiksbergensis</name>
    <dbReference type="NCBI Taxonomy" id="104087"/>
    <lineage>
        <taxon>Bacteria</taxon>
        <taxon>Pseudomonadati</taxon>
        <taxon>Pseudomonadota</taxon>
        <taxon>Gammaproteobacteria</taxon>
        <taxon>Pseudomonadales</taxon>
        <taxon>Pseudomonadaceae</taxon>
        <taxon>Pseudomonas</taxon>
    </lineage>
</organism>
<sequence length="414" mass="45601">MGRLPVAVKGTLAMYLLASTPVADALTQDISAVFRPDPSKPQEAAFRNTTPASGYCAEFSSQCQAWNMASLRLPLSVNSIRAIQAEHADARQGAMFQVPANWRTAQIVHSGTGETEIVQVRWVGIGSRYQFPGSVVDLVGGGVDPGTAHTKLWGQNWDYPPASCHSSGFGRMGETFYEFFWRTPMEIVCAKRAQYLIPSMAYPYVDFAYELRMPNPLRMTAGQYTGDLTISVGPGREVDMGDVMLPSDSAITLNFRLDVEHAFKVEVPPGGNRVELVPEQGWQAWLNNGSKPTRLFRDQRFHISTSSRFKMALECQHISGNTCAIAETGTGHTVPVDVRVTLPDGLTDGGGLPINRRRLLRDGSGTERVQPNVYIDRKPASLHFEVTRDSIEEMLVGDARTYVGNVTVIWDSEV</sequence>
<evidence type="ECO:0000313" key="2">
    <source>
        <dbReference type="EMBL" id="KHK64427.1"/>
    </source>
</evidence>
<dbReference type="AlphaFoldDB" id="A0A0B1Z4T6"/>
<proteinExistence type="predicted"/>
<gene>
    <name evidence="2" type="ORF">JZ00_11720</name>
</gene>
<comment type="caution">
    <text evidence="2">The sequence shown here is derived from an EMBL/GenBank/DDBJ whole genome shotgun (WGS) entry which is preliminary data.</text>
</comment>
<feature type="chain" id="PRO_5002085343" evidence="1">
    <location>
        <begin position="26"/>
        <end position="414"/>
    </location>
</feature>
<dbReference type="Proteomes" id="UP000030949">
    <property type="component" value="Unassembled WGS sequence"/>
</dbReference>
<reference evidence="3" key="1">
    <citation type="submission" date="2015-03" db="EMBL/GenBank/DDBJ databases">
        <title>Pseudomonas frederiksbergensis hydrocarbon degrader.</title>
        <authorList>
            <person name="Brown L.M."/>
            <person name="Ruiz O.N."/>
            <person name="Mueller S."/>
            <person name="Gunasekera T.S."/>
        </authorList>
    </citation>
    <scope>NUCLEOTIDE SEQUENCE [LARGE SCALE GENOMIC DNA]</scope>
    <source>
        <strain evidence="3">SI8</strain>
    </source>
</reference>
<protein>
    <submittedName>
        <fullName evidence="2">Uncharacterized protein</fullName>
    </submittedName>
</protein>